<dbReference type="AlphaFoldDB" id="A0A0S2LSR2"/>
<name>A0A0S2LSR2_BOMPA</name>
<dbReference type="InterPro" id="IPR000298">
    <property type="entry name" value="Cyt_c_oxidase-like_su3"/>
</dbReference>
<dbReference type="InterPro" id="IPR024791">
    <property type="entry name" value="Cyt_c/ubiquinol_Oxase_su3"/>
</dbReference>
<evidence type="ECO:0000256" key="5">
    <source>
        <dbReference type="ARBA" id="ARBA00022967"/>
    </source>
</evidence>
<feature type="transmembrane region" description="Helical" evidence="9">
    <location>
        <begin position="82"/>
        <end position="102"/>
    </location>
</feature>
<feature type="transmembrane region" description="Helical" evidence="9">
    <location>
        <begin position="122"/>
        <end position="145"/>
    </location>
</feature>
<feature type="transmembrane region" description="Helical" evidence="9">
    <location>
        <begin position="42"/>
        <end position="61"/>
    </location>
</feature>
<dbReference type="EMBL" id="KT164630">
    <property type="protein sequence ID" value="ALO64539.1"/>
    <property type="molecule type" value="Genomic_DNA"/>
</dbReference>
<keyword evidence="7 9" id="KW-0472">Membrane</keyword>
<evidence type="ECO:0000256" key="7">
    <source>
        <dbReference type="ARBA" id="ARBA00023136"/>
    </source>
</evidence>
<sequence length="260" mass="31403">MKKNFPFHMVTISPWPIISSLSLMNFLLSIIIWIYLNNLINMIFNLILLIMPMLLWFRDIIRESTYQGMHSMYVMMMMKFSMIMFIISELFFFISFFWTFFHNSISPSIEINSIWPPKMIKFFNPFEIPLLNSIILILSGFTVTLSHYNLLNNKFKLSANMLKLTILLGFYFNFMQMFEYYNSFFCINDSIYGSIFYLSTGFHGMHVLIGTLMLLSSLIRMLNEHFSMIHHINFEISIWYWHFVDVIWLFIYMFYYILMN</sequence>
<comment type="subcellular location">
    <subcellularLocation>
        <location evidence="1">Membrane</location>
        <topology evidence="1">Multi-pass membrane protein</topology>
    </subcellularLocation>
</comment>
<keyword evidence="8 11" id="KW-0496">Mitochondrion</keyword>
<dbReference type="InterPro" id="IPR035973">
    <property type="entry name" value="Cyt_c_oxidase_su3-like_sf"/>
</dbReference>
<feature type="transmembrane region" description="Helical" evidence="9">
    <location>
        <begin position="195"/>
        <end position="219"/>
    </location>
</feature>
<comment type="function">
    <text evidence="8">Component of the cytochrome c oxidase, the last enzyme in the mitochondrial electron transport chain which drives oxidative phosphorylation. The respiratory chain contains 3 multisubunit complexes succinate dehydrogenase (complex II, CII), ubiquinol-cytochrome c oxidoreductase (cytochrome b-c1 complex, complex III, CIII) and cytochrome c oxidase (complex IV, CIV), that cooperate to transfer electrons derived from NADH and succinate to molecular oxygen, creating an electrochemical gradient over the inner membrane that drives transmembrane transport and the ATP synthase. Cytochrome c oxidase is the component of the respiratory chain that catalyzes the reduction of oxygen to water. Electrons originating from reduced cytochrome c in the intermembrane space (IMS) are transferred via the dinuclear copper A center (CU(A)) of subunit 2 and heme A of subunit 1 to the active site in subunit 1, a binuclear center (BNC) formed by heme A3 and copper B (CU(B)). The BNC reduces molecular oxygen to 2 water molecules using 4 electrons from cytochrome c in the IMS and 4 protons from the mitochondrial matrix.</text>
</comment>
<feature type="transmembrane region" description="Helical" evidence="9">
    <location>
        <begin position="157"/>
        <end position="175"/>
    </location>
</feature>
<evidence type="ECO:0000259" key="10">
    <source>
        <dbReference type="PROSITE" id="PS50253"/>
    </source>
</evidence>
<feature type="transmembrane region" description="Helical" evidence="9">
    <location>
        <begin position="12"/>
        <end position="36"/>
    </location>
</feature>
<dbReference type="GO" id="GO:0004129">
    <property type="term" value="F:cytochrome-c oxidase activity"/>
    <property type="evidence" value="ECO:0007669"/>
    <property type="project" value="InterPro"/>
</dbReference>
<dbReference type="InterPro" id="IPR033945">
    <property type="entry name" value="Cyt_c_oxase_su3_dom"/>
</dbReference>
<geneLocation type="mitochondrion" evidence="11"/>
<evidence type="ECO:0000256" key="1">
    <source>
        <dbReference type="ARBA" id="ARBA00004141"/>
    </source>
</evidence>
<evidence type="ECO:0000256" key="8">
    <source>
        <dbReference type="RuleBase" id="RU003375"/>
    </source>
</evidence>
<dbReference type="Pfam" id="PF00510">
    <property type="entry name" value="COX3"/>
    <property type="match status" value="1"/>
</dbReference>
<evidence type="ECO:0000256" key="9">
    <source>
        <dbReference type="SAM" id="Phobius"/>
    </source>
</evidence>
<dbReference type="SUPFAM" id="SSF81452">
    <property type="entry name" value="Cytochrome c oxidase subunit III-like"/>
    <property type="match status" value="1"/>
</dbReference>
<reference evidence="11" key="1">
    <citation type="submission" date="2015-06" db="EMBL/GenBank/DDBJ databases">
        <title>High-throughput detection of wild bee species with mitogenome skimming and resequencing (mt-S/R).</title>
        <authorList>
            <person name="Tang M."/>
            <person name="Hardman C."/>
            <person name="Ji Y."/>
            <person name="Meng G."/>
            <person name="Liu S."/>
            <person name="Tan M."/>
            <person name="Yang S."/>
            <person name="Yang C."/>
            <person name="Moss E."/>
            <person name="Nevard T."/>
            <person name="Potts S.G."/>
            <person name="Zhou X."/>
            <person name="Yu D.W."/>
        </authorList>
    </citation>
    <scope>NUCLEOTIDE SEQUENCE</scope>
</reference>
<keyword evidence="6 9" id="KW-1133">Transmembrane helix</keyword>
<organism evidence="11">
    <name type="scientific">Bombus pascuorum</name>
    <name type="common">Common carder bumblebee</name>
    <name type="synonym">Apis pascuorum</name>
    <dbReference type="NCBI Taxonomy" id="65598"/>
    <lineage>
        <taxon>Eukaryota</taxon>
        <taxon>Metazoa</taxon>
        <taxon>Ecdysozoa</taxon>
        <taxon>Arthropoda</taxon>
        <taxon>Hexapoda</taxon>
        <taxon>Insecta</taxon>
        <taxon>Pterygota</taxon>
        <taxon>Neoptera</taxon>
        <taxon>Endopterygota</taxon>
        <taxon>Hymenoptera</taxon>
        <taxon>Apocrita</taxon>
        <taxon>Aculeata</taxon>
        <taxon>Apoidea</taxon>
        <taxon>Anthophila</taxon>
        <taxon>Apidae</taxon>
        <taxon>Bombus</taxon>
        <taxon>Thoracobombus</taxon>
    </lineage>
</organism>
<keyword evidence="4 8" id="KW-0812">Transmembrane</keyword>
<feature type="transmembrane region" description="Helical" evidence="9">
    <location>
        <begin position="239"/>
        <end position="258"/>
    </location>
</feature>
<evidence type="ECO:0000313" key="11">
    <source>
        <dbReference type="EMBL" id="ALO64539.1"/>
    </source>
</evidence>
<accession>A0A0S2LSR2</accession>
<dbReference type="GO" id="GO:0016020">
    <property type="term" value="C:membrane"/>
    <property type="evidence" value="ECO:0007669"/>
    <property type="project" value="UniProtKB-SubCell"/>
</dbReference>
<evidence type="ECO:0000256" key="3">
    <source>
        <dbReference type="ARBA" id="ARBA00015944"/>
    </source>
</evidence>
<evidence type="ECO:0000256" key="6">
    <source>
        <dbReference type="ARBA" id="ARBA00022989"/>
    </source>
</evidence>
<dbReference type="Gene3D" id="1.20.120.80">
    <property type="entry name" value="Cytochrome c oxidase, subunit III, four-helix bundle"/>
    <property type="match status" value="1"/>
</dbReference>
<dbReference type="PROSITE" id="PS50253">
    <property type="entry name" value="COX3"/>
    <property type="match status" value="1"/>
</dbReference>
<evidence type="ECO:0000256" key="4">
    <source>
        <dbReference type="ARBA" id="ARBA00022692"/>
    </source>
</evidence>
<gene>
    <name evidence="11" type="primary">COX3</name>
</gene>
<dbReference type="PANTHER" id="PTHR11403">
    <property type="entry name" value="CYTOCHROME C OXIDASE SUBUNIT III"/>
    <property type="match status" value="1"/>
</dbReference>
<dbReference type="GO" id="GO:0006123">
    <property type="term" value="P:mitochondrial electron transport, cytochrome c to oxygen"/>
    <property type="evidence" value="ECO:0007669"/>
    <property type="project" value="TreeGrafter"/>
</dbReference>
<comment type="similarity">
    <text evidence="2 8">Belongs to the cytochrome c oxidase subunit 3 family.</text>
</comment>
<feature type="domain" description="Heme-copper oxidase subunit III family profile" evidence="10">
    <location>
        <begin position="3"/>
        <end position="260"/>
    </location>
</feature>
<proteinExistence type="inferred from homology"/>
<dbReference type="GO" id="GO:0005739">
    <property type="term" value="C:mitochondrion"/>
    <property type="evidence" value="ECO:0007669"/>
    <property type="project" value="TreeGrafter"/>
</dbReference>
<dbReference type="PANTHER" id="PTHR11403:SF7">
    <property type="entry name" value="CYTOCHROME C OXIDASE SUBUNIT 3"/>
    <property type="match status" value="1"/>
</dbReference>
<keyword evidence="5" id="KW-1278">Translocase</keyword>
<dbReference type="CDD" id="cd01665">
    <property type="entry name" value="Cyt_c_Oxidase_III"/>
    <property type="match status" value="1"/>
</dbReference>
<dbReference type="InterPro" id="IPR013833">
    <property type="entry name" value="Cyt_c_oxidase_su3_a-hlx"/>
</dbReference>
<protein>
    <recommendedName>
        <fullName evidence="3 8">Cytochrome c oxidase subunit 3</fullName>
    </recommendedName>
</protein>
<dbReference type="Gene3D" id="1.10.287.70">
    <property type="match status" value="1"/>
</dbReference>
<evidence type="ECO:0000256" key="2">
    <source>
        <dbReference type="ARBA" id="ARBA00010581"/>
    </source>
</evidence>